<comment type="caution">
    <text evidence="5">The sequence shown here is derived from an EMBL/GenBank/DDBJ whole genome shotgun (WGS) entry which is preliminary data.</text>
</comment>
<dbReference type="InterPro" id="IPR036390">
    <property type="entry name" value="WH_DNA-bd_sf"/>
</dbReference>
<feature type="domain" description="HTH hxlR-type" evidence="4">
    <location>
        <begin position="30"/>
        <end position="127"/>
    </location>
</feature>
<protein>
    <submittedName>
        <fullName evidence="5">Transcriptional regulator</fullName>
    </submittedName>
</protein>
<dbReference type="EMBL" id="SMUV01000055">
    <property type="protein sequence ID" value="TDK50586.1"/>
    <property type="molecule type" value="Genomic_DNA"/>
</dbReference>
<dbReference type="GO" id="GO:0003677">
    <property type="term" value="F:DNA binding"/>
    <property type="evidence" value="ECO:0007669"/>
    <property type="project" value="UniProtKB-KW"/>
</dbReference>
<dbReference type="InterPro" id="IPR002577">
    <property type="entry name" value="HTH_HxlR"/>
</dbReference>
<dbReference type="PANTHER" id="PTHR33204">
    <property type="entry name" value="TRANSCRIPTIONAL REGULATOR, MARR FAMILY"/>
    <property type="match status" value="1"/>
</dbReference>
<dbReference type="PROSITE" id="PS51118">
    <property type="entry name" value="HTH_HXLR"/>
    <property type="match status" value="1"/>
</dbReference>
<reference evidence="5 6" key="1">
    <citation type="submission" date="2019-03" db="EMBL/GenBank/DDBJ databases">
        <title>Ruegeria lutea sp. nov., a novel strain, isolated from marine sediment, the Masan Bay, South Korea.</title>
        <authorList>
            <person name="Kim J."/>
            <person name="Kim D.-Y."/>
            <person name="Lee S.-S."/>
        </authorList>
    </citation>
    <scope>NUCLEOTIDE SEQUENCE [LARGE SCALE GENOMIC DNA]</scope>
    <source>
        <strain evidence="5 6">318-1</strain>
    </source>
</reference>
<dbReference type="AlphaFoldDB" id="A0A4R5VDY9"/>
<keyword evidence="3" id="KW-0804">Transcription</keyword>
<sequence length="127" mass="14225">MRYFFVTRGEQVRDTAAQIRPWSVPETGECPVAETLRTLGGKHKASILHCLTLGELHFLELTRALDGISRKVLAEQLRDLLDSGLVERVQKQDARQRVGYSLTEKGLALGAILSQLYDWAETYQPGA</sequence>
<dbReference type="InterPro" id="IPR001845">
    <property type="entry name" value="HTH_ArsR_DNA-bd_dom"/>
</dbReference>
<dbReference type="InterPro" id="IPR011991">
    <property type="entry name" value="ArsR-like_HTH"/>
</dbReference>
<keyword evidence="2" id="KW-0238">DNA-binding</keyword>
<dbReference type="CDD" id="cd00090">
    <property type="entry name" value="HTH_ARSR"/>
    <property type="match status" value="1"/>
</dbReference>
<keyword evidence="6" id="KW-1185">Reference proteome</keyword>
<evidence type="ECO:0000313" key="5">
    <source>
        <dbReference type="EMBL" id="TDK50586.1"/>
    </source>
</evidence>
<accession>A0A4R5VDY9</accession>
<dbReference type="OrthoDB" id="9800350at2"/>
<evidence type="ECO:0000256" key="2">
    <source>
        <dbReference type="ARBA" id="ARBA00023125"/>
    </source>
</evidence>
<evidence type="ECO:0000256" key="1">
    <source>
        <dbReference type="ARBA" id="ARBA00023015"/>
    </source>
</evidence>
<proteinExistence type="predicted"/>
<evidence type="ECO:0000259" key="4">
    <source>
        <dbReference type="PROSITE" id="PS51118"/>
    </source>
</evidence>
<dbReference type="Proteomes" id="UP000295301">
    <property type="component" value="Unassembled WGS sequence"/>
</dbReference>
<dbReference type="GO" id="GO:0003700">
    <property type="term" value="F:DNA-binding transcription factor activity"/>
    <property type="evidence" value="ECO:0007669"/>
    <property type="project" value="InterPro"/>
</dbReference>
<keyword evidence="1" id="KW-0805">Transcription regulation</keyword>
<dbReference type="Gene3D" id="1.10.10.10">
    <property type="entry name" value="Winged helix-like DNA-binding domain superfamily/Winged helix DNA-binding domain"/>
    <property type="match status" value="1"/>
</dbReference>
<dbReference type="Pfam" id="PF01638">
    <property type="entry name" value="HxlR"/>
    <property type="match status" value="1"/>
</dbReference>
<evidence type="ECO:0000256" key="3">
    <source>
        <dbReference type="ARBA" id="ARBA00023163"/>
    </source>
</evidence>
<gene>
    <name evidence="5" type="ORF">E1832_06085</name>
</gene>
<evidence type="ECO:0000313" key="6">
    <source>
        <dbReference type="Proteomes" id="UP000295301"/>
    </source>
</evidence>
<dbReference type="SUPFAM" id="SSF46785">
    <property type="entry name" value="Winged helix' DNA-binding domain"/>
    <property type="match status" value="1"/>
</dbReference>
<dbReference type="InterPro" id="IPR036388">
    <property type="entry name" value="WH-like_DNA-bd_sf"/>
</dbReference>
<name>A0A4R5VDY9_9RHOB</name>
<organism evidence="5 6">
    <name type="scientific">Antarcticimicrobium luteum</name>
    <dbReference type="NCBI Taxonomy" id="2547397"/>
    <lineage>
        <taxon>Bacteria</taxon>
        <taxon>Pseudomonadati</taxon>
        <taxon>Pseudomonadota</taxon>
        <taxon>Alphaproteobacteria</taxon>
        <taxon>Rhodobacterales</taxon>
        <taxon>Paracoccaceae</taxon>
        <taxon>Antarcticimicrobium</taxon>
    </lineage>
</organism>
<dbReference type="SMART" id="SM00418">
    <property type="entry name" value="HTH_ARSR"/>
    <property type="match status" value="1"/>
</dbReference>